<gene>
    <name evidence="2" type="primary">wapA_1</name>
    <name evidence="2" type="ORF">Poly41_13850</name>
</gene>
<dbReference type="NCBIfam" id="TIGR03696">
    <property type="entry name" value="Rhs_assc_core"/>
    <property type="match status" value="1"/>
</dbReference>
<dbReference type="OrthoDB" id="291501at2"/>
<name>A0A5C6DVC4_9BACT</name>
<accession>A0A5C6DVC4</accession>
<dbReference type="PANTHER" id="PTHR32305:SF15">
    <property type="entry name" value="PROTEIN RHSA-RELATED"/>
    <property type="match status" value="1"/>
</dbReference>
<dbReference type="PANTHER" id="PTHR32305">
    <property type="match status" value="1"/>
</dbReference>
<feature type="compositionally biased region" description="Polar residues" evidence="1">
    <location>
        <begin position="315"/>
        <end position="329"/>
    </location>
</feature>
<organism evidence="2 3">
    <name type="scientific">Novipirellula artificiosorum</name>
    <dbReference type="NCBI Taxonomy" id="2528016"/>
    <lineage>
        <taxon>Bacteria</taxon>
        <taxon>Pseudomonadati</taxon>
        <taxon>Planctomycetota</taxon>
        <taxon>Planctomycetia</taxon>
        <taxon>Pirellulales</taxon>
        <taxon>Pirellulaceae</taxon>
        <taxon>Novipirellula</taxon>
    </lineage>
</organism>
<reference evidence="2 3" key="1">
    <citation type="submission" date="2019-02" db="EMBL/GenBank/DDBJ databases">
        <title>Deep-cultivation of Planctomycetes and their phenomic and genomic characterization uncovers novel biology.</title>
        <authorList>
            <person name="Wiegand S."/>
            <person name="Jogler M."/>
            <person name="Boedeker C."/>
            <person name="Pinto D."/>
            <person name="Vollmers J."/>
            <person name="Rivas-Marin E."/>
            <person name="Kohn T."/>
            <person name="Peeters S.H."/>
            <person name="Heuer A."/>
            <person name="Rast P."/>
            <person name="Oberbeckmann S."/>
            <person name="Bunk B."/>
            <person name="Jeske O."/>
            <person name="Meyerdierks A."/>
            <person name="Storesund J.E."/>
            <person name="Kallscheuer N."/>
            <person name="Luecker S."/>
            <person name="Lage O.M."/>
            <person name="Pohl T."/>
            <person name="Merkel B.J."/>
            <person name="Hornburger P."/>
            <person name="Mueller R.-W."/>
            <person name="Bruemmer F."/>
            <person name="Labrenz M."/>
            <person name="Spormann A.M."/>
            <person name="Op Den Camp H."/>
            <person name="Overmann J."/>
            <person name="Amann R."/>
            <person name="Jetten M.S.M."/>
            <person name="Mascher T."/>
            <person name="Medema M.H."/>
            <person name="Devos D.P."/>
            <person name="Kaster A.-K."/>
            <person name="Ovreas L."/>
            <person name="Rohde M."/>
            <person name="Galperin M.Y."/>
            <person name="Jogler C."/>
        </authorList>
    </citation>
    <scope>NUCLEOTIDE SEQUENCE [LARGE SCALE GENOMIC DNA]</scope>
    <source>
        <strain evidence="2 3">Poly41</strain>
    </source>
</reference>
<protein>
    <submittedName>
        <fullName evidence="2">tRNA nuclease WapA</fullName>
        <ecNumber evidence="2">3.1.-.-</ecNumber>
    </submittedName>
</protein>
<dbReference type="Proteomes" id="UP000319143">
    <property type="component" value="Unassembled WGS sequence"/>
</dbReference>
<dbReference type="InterPro" id="IPR050708">
    <property type="entry name" value="T6SS_VgrG/RHS"/>
</dbReference>
<comment type="caution">
    <text evidence="2">The sequence shown here is derived from an EMBL/GenBank/DDBJ whole genome shotgun (WGS) entry which is preliminary data.</text>
</comment>
<dbReference type="AlphaFoldDB" id="A0A5C6DVC4"/>
<dbReference type="InterPro" id="IPR022385">
    <property type="entry name" value="Rhs_assc_core"/>
</dbReference>
<feature type="region of interest" description="Disordered" evidence="1">
    <location>
        <begin position="1"/>
        <end position="23"/>
    </location>
</feature>
<dbReference type="EC" id="3.1.-.-" evidence="2"/>
<keyword evidence="2" id="KW-0378">Hydrolase</keyword>
<dbReference type="Gene3D" id="2.180.10.10">
    <property type="entry name" value="RHS repeat-associated core"/>
    <property type="match status" value="1"/>
</dbReference>
<dbReference type="GO" id="GO:0016787">
    <property type="term" value="F:hydrolase activity"/>
    <property type="evidence" value="ECO:0007669"/>
    <property type="project" value="UniProtKB-KW"/>
</dbReference>
<evidence type="ECO:0000256" key="1">
    <source>
        <dbReference type="SAM" id="MobiDB-lite"/>
    </source>
</evidence>
<sequence>MVAFAPSRRPCPPEPKRSTWSYADKPIISDGGGGLRYYHRNQQYSIIALTDGGGTVKERYAYDAYGTPTTLDASLSQLATSSENNRYTYTGREYDEALGLYHYRARMYDPVAGRFCSRDPIGFEGSPWNVYEYVGSRPIVNYDPFGHEISEIFLPSPRGVDINLFPQDDPLHAVARDMPFDGGKIVIGGHGYPNGIIKGSDNEPIYSPELIERVKSLSKFRPGMPILLLVCDAGKNKKMCQNLANGTGSTVWAAEAHCEYHFFTITSMGLLINVDFDYTEFVDEDKNVVWPFPTPPNGNPAMPLRGPVQGKPSKGISNNKYSSNFGLPA</sequence>
<keyword evidence="3" id="KW-1185">Reference proteome</keyword>
<evidence type="ECO:0000313" key="3">
    <source>
        <dbReference type="Proteomes" id="UP000319143"/>
    </source>
</evidence>
<dbReference type="RefSeq" id="WP_146525145.1">
    <property type="nucleotide sequence ID" value="NZ_SJPV01000002.1"/>
</dbReference>
<dbReference type="EMBL" id="SJPV01000002">
    <property type="protein sequence ID" value="TWU40552.1"/>
    <property type="molecule type" value="Genomic_DNA"/>
</dbReference>
<evidence type="ECO:0000313" key="2">
    <source>
        <dbReference type="EMBL" id="TWU40552.1"/>
    </source>
</evidence>
<feature type="region of interest" description="Disordered" evidence="1">
    <location>
        <begin position="299"/>
        <end position="329"/>
    </location>
</feature>
<proteinExistence type="predicted"/>